<protein>
    <recommendedName>
        <fullName evidence="6">Ubiquitin-like protease family profile domain-containing protein</fullName>
    </recommendedName>
</protein>
<evidence type="ECO:0000313" key="7">
    <source>
        <dbReference type="EMBL" id="MQL80708.1"/>
    </source>
</evidence>
<dbReference type="Proteomes" id="UP000652761">
    <property type="component" value="Unassembled WGS sequence"/>
</dbReference>
<reference evidence="7" key="1">
    <citation type="submission" date="2017-07" db="EMBL/GenBank/DDBJ databases">
        <title>Taro Niue Genome Assembly and Annotation.</title>
        <authorList>
            <person name="Atibalentja N."/>
            <person name="Keating K."/>
            <person name="Fields C.J."/>
        </authorList>
    </citation>
    <scope>NUCLEOTIDE SEQUENCE</scope>
    <source>
        <strain evidence="7">Niue_2</strain>
        <tissue evidence="7">Leaf</tissue>
    </source>
</reference>
<keyword evidence="8" id="KW-1185">Reference proteome</keyword>
<dbReference type="InterPro" id="IPR003653">
    <property type="entry name" value="Peptidase_C48_C"/>
</dbReference>
<sequence>MLIQVVKSCFNDPTELTGFIPYLRTCLNLLNSPGSHRTLRELPRQLHHATAFPRAIRQCYTSHDPPTTLLYLVEALGTRGHEAGARGRENQVKNLPSGDPITYRILRLASTPLPPRTTATINVHIYCRLVHAVNGTLLGRQQVNDHPWPPTPTQLQQWRSGLLSILPYLDDLHEMKSANWAVAIHEYLISGVQQCQEHVKAVVTGVATCKTIFLTGCVSTLGVNVRDDRPNVSRRLTASTFTFRTPPSDNHVLRILQELLRVSKEQREVIELQTNLLQRKNNILQLMDRRLHRLEEQFELTARRTVMTRSRRSMSEWHTSEPKEQRKRGRKEEGDEKKRKEEAKKRKEEEEEEQKRKEEEEAERKREDEEDEQRKRKEEEEAERKRKEEEEEQRKRKEEEEEERKKKDEEAKRKRKEEEEEEAEMKKKEEAERKRKEEEEAERKRRRGSGIIFRYPHCPDEFQLGRGKDDNRSYIRDLMFGGTLDGYDNFLSFKDIRNLLFARESEYVIIDCYMDDLRSYMKGKNKDAENWSLRYPDQCPQQGSGDDCAIFTCKYMECLARRDTQGLPFSRDDMPNVRAKFALHFIKAYYNAQERSN</sequence>
<feature type="compositionally biased region" description="Basic and acidic residues" evidence="5">
    <location>
        <begin position="313"/>
        <end position="412"/>
    </location>
</feature>
<evidence type="ECO:0000256" key="3">
    <source>
        <dbReference type="ARBA" id="ARBA00022801"/>
    </source>
</evidence>
<evidence type="ECO:0000256" key="1">
    <source>
        <dbReference type="ARBA" id="ARBA00005234"/>
    </source>
</evidence>
<evidence type="ECO:0000313" key="8">
    <source>
        <dbReference type="Proteomes" id="UP000652761"/>
    </source>
</evidence>
<comment type="caution">
    <text evidence="7">The sequence shown here is derived from an EMBL/GenBank/DDBJ whole genome shotgun (WGS) entry which is preliminary data.</text>
</comment>
<dbReference type="EMBL" id="NMUH01000521">
    <property type="protein sequence ID" value="MQL80708.1"/>
    <property type="molecule type" value="Genomic_DNA"/>
</dbReference>
<dbReference type="InterPro" id="IPR038765">
    <property type="entry name" value="Papain-like_cys_pep_sf"/>
</dbReference>
<dbReference type="AlphaFoldDB" id="A0A843UAT6"/>
<comment type="similarity">
    <text evidence="1">Belongs to the peptidase C48 family.</text>
</comment>
<keyword evidence="4" id="KW-0175">Coiled coil</keyword>
<feature type="region of interest" description="Disordered" evidence="5">
    <location>
        <begin position="307"/>
        <end position="441"/>
    </location>
</feature>
<name>A0A843UAT6_COLES</name>
<evidence type="ECO:0000256" key="2">
    <source>
        <dbReference type="ARBA" id="ARBA00022670"/>
    </source>
</evidence>
<evidence type="ECO:0000256" key="4">
    <source>
        <dbReference type="SAM" id="Coils"/>
    </source>
</evidence>
<dbReference type="GO" id="GO:0006508">
    <property type="term" value="P:proteolysis"/>
    <property type="evidence" value="ECO:0007669"/>
    <property type="project" value="UniProtKB-KW"/>
</dbReference>
<evidence type="ECO:0000259" key="6">
    <source>
        <dbReference type="Pfam" id="PF02902"/>
    </source>
</evidence>
<dbReference type="GO" id="GO:0008234">
    <property type="term" value="F:cysteine-type peptidase activity"/>
    <property type="evidence" value="ECO:0007669"/>
    <property type="project" value="InterPro"/>
</dbReference>
<feature type="compositionally biased region" description="Basic and acidic residues" evidence="5">
    <location>
        <begin position="424"/>
        <end position="441"/>
    </location>
</feature>
<gene>
    <name evidence="7" type="ORF">Taro_013159</name>
</gene>
<dbReference type="SUPFAM" id="SSF54001">
    <property type="entry name" value="Cysteine proteinases"/>
    <property type="match status" value="1"/>
</dbReference>
<feature type="coiled-coil region" evidence="4">
    <location>
        <begin position="277"/>
        <end position="304"/>
    </location>
</feature>
<dbReference type="Gene3D" id="3.40.395.10">
    <property type="entry name" value="Adenoviral Proteinase, Chain A"/>
    <property type="match status" value="1"/>
</dbReference>
<keyword evidence="3" id="KW-0378">Hydrolase</keyword>
<feature type="domain" description="Ubiquitin-like protease family profile" evidence="6">
    <location>
        <begin position="505"/>
        <end position="583"/>
    </location>
</feature>
<dbReference type="Pfam" id="PF02902">
    <property type="entry name" value="Peptidase_C48"/>
    <property type="match status" value="1"/>
</dbReference>
<proteinExistence type="inferred from homology"/>
<keyword evidence="2" id="KW-0645">Protease</keyword>
<organism evidence="7 8">
    <name type="scientific">Colocasia esculenta</name>
    <name type="common">Wild taro</name>
    <name type="synonym">Arum esculentum</name>
    <dbReference type="NCBI Taxonomy" id="4460"/>
    <lineage>
        <taxon>Eukaryota</taxon>
        <taxon>Viridiplantae</taxon>
        <taxon>Streptophyta</taxon>
        <taxon>Embryophyta</taxon>
        <taxon>Tracheophyta</taxon>
        <taxon>Spermatophyta</taxon>
        <taxon>Magnoliopsida</taxon>
        <taxon>Liliopsida</taxon>
        <taxon>Araceae</taxon>
        <taxon>Aroideae</taxon>
        <taxon>Colocasieae</taxon>
        <taxon>Colocasia</taxon>
    </lineage>
</organism>
<accession>A0A843UAT6</accession>
<evidence type="ECO:0000256" key="5">
    <source>
        <dbReference type="SAM" id="MobiDB-lite"/>
    </source>
</evidence>